<dbReference type="AlphaFoldDB" id="A0A0T9UYW7"/>
<evidence type="ECO:0000313" key="1">
    <source>
        <dbReference type="EMBL" id="CNL84960.1"/>
    </source>
</evidence>
<organism evidence="1 2">
    <name type="scientific">Yersinia aleksiciae</name>
    <dbReference type="NCBI Taxonomy" id="263819"/>
    <lineage>
        <taxon>Bacteria</taxon>
        <taxon>Pseudomonadati</taxon>
        <taxon>Pseudomonadota</taxon>
        <taxon>Gammaproteobacteria</taxon>
        <taxon>Enterobacterales</taxon>
        <taxon>Yersiniaceae</taxon>
        <taxon>Yersinia</taxon>
    </lineage>
</organism>
<name>A0A0T9UYW7_YERAE</name>
<dbReference type="Proteomes" id="UP000040088">
    <property type="component" value="Unassembled WGS sequence"/>
</dbReference>
<proteinExistence type="predicted"/>
<gene>
    <name evidence="1" type="ORF">ERS008460_03923</name>
</gene>
<sequence>MHEYPFWLYGNPVPIVSRKGAVTEPEWAETDTLSNYIEAKHDEPVGH</sequence>
<protein>
    <submittedName>
        <fullName evidence="1">Uncharacterized protein</fullName>
    </submittedName>
</protein>
<reference evidence="2" key="1">
    <citation type="submission" date="2015-03" db="EMBL/GenBank/DDBJ databases">
        <authorList>
            <consortium name="Pathogen Informatics"/>
        </authorList>
    </citation>
    <scope>NUCLEOTIDE SEQUENCE [LARGE SCALE GENOMIC DNA]</scope>
    <source>
        <strain evidence="2">IP27925</strain>
    </source>
</reference>
<accession>A0A0T9UYW7</accession>
<evidence type="ECO:0000313" key="2">
    <source>
        <dbReference type="Proteomes" id="UP000040088"/>
    </source>
</evidence>
<dbReference type="EMBL" id="CQEM01000026">
    <property type="protein sequence ID" value="CNL84960.1"/>
    <property type="molecule type" value="Genomic_DNA"/>
</dbReference>